<feature type="region of interest" description="Disordered" evidence="1">
    <location>
        <begin position="1"/>
        <end position="50"/>
    </location>
</feature>
<keyword evidence="2" id="KW-1133">Transmembrane helix</keyword>
<dbReference type="RefSeq" id="WP_143908469.1">
    <property type="nucleotide sequence ID" value="NZ_CP041765.1"/>
</dbReference>
<reference evidence="3 4" key="2">
    <citation type="submission" date="2019-07" db="EMBL/GenBank/DDBJ databases">
        <authorList>
            <person name="Huang Y."/>
        </authorList>
    </citation>
    <scope>NUCLEOTIDE SEQUENCE [LARGE SCALE GENOMIC DNA]</scope>
    <source>
        <strain evidence="3 4">HY188</strain>
    </source>
</reference>
<keyword evidence="4" id="KW-1185">Reference proteome</keyword>
<dbReference type="Pfam" id="PF11298">
    <property type="entry name" value="DUF3099"/>
    <property type="match status" value="1"/>
</dbReference>
<keyword evidence="2" id="KW-0472">Membrane</keyword>
<organism evidence="3 4">
    <name type="scientific">Tomitella fengzijianii</name>
    <dbReference type="NCBI Taxonomy" id="2597660"/>
    <lineage>
        <taxon>Bacteria</taxon>
        <taxon>Bacillati</taxon>
        <taxon>Actinomycetota</taxon>
        <taxon>Actinomycetes</taxon>
        <taxon>Mycobacteriales</taxon>
        <taxon>Tomitella</taxon>
    </lineage>
</organism>
<gene>
    <name evidence="3" type="ORF">FO059_10090</name>
</gene>
<evidence type="ECO:0000313" key="3">
    <source>
        <dbReference type="EMBL" id="QDQ97610.1"/>
    </source>
</evidence>
<evidence type="ECO:0000313" key="4">
    <source>
        <dbReference type="Proteomes" id="UP000317344"/>
    </source>
</evidence>
<name>A0A516X3G3_9ACTN</name>
<feature type="transmembrane region" description="Helical" evidence="2">
    <location>
        <begin position="83"/>
        <end position="104"/>
    </location>
</feature>
<proteinExistence type="predicted"/>
<reference evidence="3 4" key="1">
    <citation type="submission" date="2019-07" db="EMBL/GenBank/DDBJ databases">
        <title>Tomitella cavernea sp. nov., an actinomycete isolated from soil.</title>
        <authorList>
            <person name="Cheng J."/>
        </authorList>
    </citation>
    <scope>NUCLEOTIDE SEQUENCE [LARGE SCALE GENOMIC DNA]</scope>
    <source>
        <strain evidence="3 4">HY188</strain>
    </source>
</reference>
<dbReference type="KEGG" id="toy:FO059_10090"/>
<sequence length="137" mass="15288">MGHDGGDEDAGRGEQYRGGSGFDGTGSDLSSASSTRKPPRITEAQESFEAQQRVRIRKYALLMGFRIPALVIAVIVYSTWNNVWAALIIVAISIPLPWIAVLIANDAPPRRKDKLRRYERPAHDRQLEPRTHHTIEG</sequence>
<evidence type="ECO:0000256" key="2">
    <source>
        <dbReference type="SAM" id="Phobius"/>
    </source>
</evidence>
<dbReference type="AlphaFoldDB" id="A0A516X3G3"/>
<feature type="transmembrane region" description="Helical" evidence="2">
    <location>
        <begin position="59"/>
        <end position="77"/>
    </location>
</feature>
<accession>A0A516X3G3</accession>
<protein>
    <submittedName>
        <fullName evidence="3">DUF3099 domain-containing protein</fullName>
    </submittedName>
</protein>
<dbReference type="OrthoDB" id="5188998at2"/>
<evidence type="ECO:0000256" key="1">
    <source>
        <dbReference type="SAM" id="MobiDB-lite"/>
    </source>
</evidence>
<feature type="compositionally biased region" description="Basic and acidic residues" evidence="1">
    <location>
        <begin position="1"/>
        <end position="15"/>
    </location>
</feature>
<dbReference type="EMBL" id="CP041765">
    <property type="protein sequence ID" value="QDQ97610.1"/>
    <property type="molecule type" value="Genomic_DNA"/>
</dbReference>
<dbReference type="Proteomes" id="UP000317344">
    <property type="component" value="Chromosome"/>
</dbReference>
<keyword evidence="2" id="KW-0812">Transmembrane</keyword>
<dbReference type="InterPro" id="IPR021449">
    <property type="entry name" value="DUF3099"/>
</dbReference>
<feature type="compositionally biased region" description="Polar residues" evidence="1">
    <location>
        <begin position="27"/>
        <end position="36"/>
    </location>
</feature>